<dbReference type="EMBL" id="CAFZ01000069">
    <property type="protein sequence ID" value="CCA70002.1"/>
    <property type="molecule type" value="Genomic_DNA"/>
</dbReference>
<evidence type="ECO:0000256" key="1">
    <source>
        <dbReference type="SAM" id="MobiDB-lite"/>
    </source>
</evidence>
<accession>G4TFA1</accession>
<reference evidence="3 4" key="1">
    <citation type="journal article" date="2011" name="PLoS Pathog.">
        <title>Endophytic Life Strategies Decoded by Genome and Transcriptome Analyses of the Mutualistic Root Symbiont Piriformospora indica.</title>
        <authorList>
            <person name="Zuccaro A."/>
            <person name="Lahrmann U."/>
            <person name="Guldener U."/>
            <person name="Langen G."/>
            <person name="Pfiffi S."/>
            <person name="Biedenkopf D."/>
            <person name="Wong P."/>
            <person name="Samans B."/>
            <person name="Grimm C."/>
            <person name="Basiewicz M."/>
            <person name="Murat C."/>
            <person name="Martin F."/>
            <person name="Kogel K.H."/>
        </authorList>
    </citation>
    <scope>NUCLEOTIDE SEQUENCE [LARGE SCALE GENOMIC DNA]</scope>
    <source>
        <strain evidence="3 4">DSM 11827</strain>
    </source>
</reference>
<comment type="caution">
    <text evidence="3">The sequence shown here is derived from an EMBL/GenBank/DDBJ whole genome shotgun (WGS) entry which is preliminary data.</text>
</comment>
<evidence type="ECO:0000256" key="2">
    <source>
        <dbReference type="SAM" id="Phobius"/>
    </source>
</evidence>
<feature type="compositionally biased region" description="Polar residues" evidence="1">
    <location>
        <begin position="332"/>
        <end position="342"/>
    </location>
</feature>
<feature type="compositionally biased region" description="Basic and acidic residues" evidence="1">
    <location>
        <begin position="306"/>
        <end position="328"/>
    </location>
</feature>
<proteinExistence type="predicted"/>
<name>G4TFA1_SERID</name>
<protein>
    <submittedName>
        <fullName evidence="3">Uncharacterized protein</fullName>
    </submittedName>
</protein>
<dbReference type="Proteomes" id="UP000007148">
    <property type="component" value="Unassembled WGS sequence"/>
</dbReference>
<keyword evidence="2" id="KW-1133">Transmembrane helix</keyword>
<dbReference type="InParanoid" id="G4TFA1"/>
<keyword evidence="4" id="KW-1185">Reference proteome</keyword>
<dbReference type="OrthoDB" id="2527908at2759"/>
<feature type="compositionally biased region" description="Polar residues" evidence="1">
    <location>
        <begin position="370"/>
        <end position="422"/>
    </location>
</feature>
<dbReference type="AlphaFoldDB" id="G4TFA1"/>
<feature type="region of interest" description="Disordered" evidence="1">
    <location>
        <begin position="354"/>
        <end position="422"/>
    </location>
</feature>
<keyword evidence="2" id="KW-0472">Membrane</keyword>
<dbReference type="HOGENOM" id="CLU_559111_0_0_1"/>
<feature type="transmembrane region" description="Helical" evidence="2">
    <location>
        <begin position="275"/>
        <end position="299"/>
    </location>
</feature>
<gene>
    <name evidence="3" type="ORF">PIIN_03942</name>
</gene>
<evidence type="ECO:0000313" key="3">
    <source>
        <dbReference type="EMBL" id="CCA70002.1"/>
    </source>
</evidence>
<feature type="region of interest" description="Disordered" evidence="1">
    <location>
        <begin position="446"/>
        <end position="488"/>
    </location>
</feature>
<keyword evidence="2" id="KW-0812">Transmembrane</keyword>
<feature type="region of interest" description="Disordered" evidence="1">
    <location>
        <begin position="303"/>
        <end position="342"/>
    </location>
</feature>
<evidence type="ECO:0000313" key="4">
    <source>
        <dbReference type="Proteomes" id="UP000007148"/>
    </source>
</evidence>
<organism evidence="3 4">
    <name type="scientific">Serendipita indica (strain DSM 11827)</name>
    <name type="common">Root endophyte fungus</name>
    <name type="synonym">Piriformospora indica</name>
    <dbReference type="NCBI Taxonomy" id="1109443"/>
    <lineage>
        <taxon>Eukaryota</taxon>
        <taxon>Fungi</taxon>
        <taxon>Dikarya</taxon>
        <taxon>Basidiomycota</taxon>
        <taxon>Agaricomycotina</taxon>
        <taxon>Agaricomycetes</taxon>
        <taxon>Sebacinales</taxon>
        <taxon>Serendipitaceae</taxon>
        <taxon>Serendipita</taxon>
    </lineage>
</organism>
<sequence>MVRCSNIRLGWSKDRPTANPNSTAPYAVYVYRGGYQPIVVVDNYQERRFNWTVQLPLGGPNILTIVDANGYFGGNSLVFDVQAPFTDTCDTNPMTPNSLNITTSGSLCVIKAWSTMYSLLPRAECSAIIVNVDGGVPPYTMQIVPSQAYQIDIGSGEQFFVKVSDSAGNVGVNGLHTVVNGDPICSDVAPTITSGMAIPTLTYNAASTTTSITPTITTPPIPTFTNGHAVVSNTGSQEITTTVALPDGGSSTVVLAPGATATIDAGRSSDGSPNLGLIIGLAGGGAVLLTALILFGIMYRKRTNRQKREQEQREAYERRRLSDGEDHPSPTFGATSTDMTQSPMRPLMQQLNSSYSNVSPGIVSPGGGTSSTSYFDQTHGTTTSGIPTSPVNLVTPGSSHSNANAAGPSISSVQPHSAMSSLPSLSRNLPAGAMPPLILVGGQQSVVPKSPLPITPGTPGQPRSEKATFVPRTESADVAPPYQRTTSA</sequence>